<reference evidence="2" key="1">
    <citation type="submission" date="2014-11" db="EMBL/GenBank/DDBJ databases">
        <authorList>
            <person name="Otto D Thomas"/>
            <person name="Naeem Raeece"/>
        </authorList>
    </citation>
    <scope>NUCLEOTIDE SEQUENCE</scope>
</reference>
<dbReference type="PhylomeDB" id="A0A0G4I059"/>
<sequence length="109" mass="11950">MAGTLTDDGEFLMVAFMGVPIYMPIQRKKGDAYYVYSKHDDKPGLLAKLTTVLGDAGYNIGNMHLGRTVEVRPLGIAIASLDKECEAPLLEKIKKVMGENLLETNSFSI</sequence>
<dbReference type="Gene3D" id="3.30.70.260">
    <property type="match status" value="1"/>
</dbReference>
<dbReference type="PROSITE" id="PS51671">
    <property type="entry name" value="ACT"/>
    <property type="match status" value="1"/>
</dbReference>
<evidence type="ECO:0000313" key="2">
    <source>
        <dbReference type="EMBL" id="CEM50232.1"/>
    </source>
</evidence>
<evidence type="ECO:0000259" key="1">
    <source>
        <dbReference type="PROSITE" id="PS51671"/>
    </source>
</evidence>
<organism evidence="2">
    <name type="scientific">Chromera velia CCMP2878</name>
    <dbReference type="NCBI Taxonomy" id="1169474"/>
    <lineage>
        <taxon>Eukaryota</taxon>
        <taxon>Sar</taxon>
        <taxon>Alveolata</taxon>
        <taxon>Colpodellida</taxon>
        <taxon>Chromeraceae</taxon>
        <taxon>Chromera</taxon>
    </lineage>
</organism>
<dbReference type="SUPFAM" id="SSF55021">
    <property type="entry name" value="ACT-like"/>
    <property type="match status" value="1"/>
</dbReference>
<dbReference type="CDD" id="cd04879">
    <property type="entry name" value="ACT_3PGDH-like"/>
    <property type="match status" value="1"/>
</dbReference>
<dbReference type="VEuPathDB" id="CryptoDB:Cvel_34281"/>
<dbReference type="AlphaFoldDB" id="A0A0G4I059"/>
<dbReference type="EMBL" id="CDMZ01004596">
    <property type="protein sequence ID" value="CEM50232.1"/>
    <property type="molecule type" value="Genomic_DNA"/>
</dbReference>
<dbReference type="InterPro" id="IPR002912">
    <property type="entry name" value="ACT_dom"/>
</dbReference>
<proteinExistence type="predicted"/>
<dbReference type="Pfam" id="PF01842">
    <property type="entry name" value="ACT"/>
    <property type="match status" value="1"/>
</dbReference>
<feature type="domain" description="ACT" evidence="1">
    <location>
        <begin position="34"/>
        <end position="109"/>
    </location>
</feature>
<accession>A0A0G4I059</accession>
<dbReference type="InterPro" id="IPR045865">
    <property type="entry name" value="ACT-like_dom_sf"/>
</dbReference>
<protein>
    <recommendedName>
        <fullName evidence="1">ACT domain-containing protein</fullName>
    </recommendedName>
</protein>
<name>A0A0G4I059_9ALVE</name>
<gene>
    <name evidence="2" type="ORF">Cvel_34281</name>
</gene>